<feature type="transmembrane region" description="Helical" evidence="1">
    <location>
        <begin position="68"/>
        <end position="88"/>
    </location>
</feature>
<evidence type="ECO:0000313" key="3">
    <source>
        <dbReference type="Proteomes" id="UP000008983"/>
    </source>
</evidence>
<organism evidence="2 3">
    <name type="scientific">Ichthyophthirius multifiliis</name>
    <name type="common">White spot disease agent</name>
    <name type="synonym">Ich</name>
    <dbReference type="NCBI Taxonomy" id="5932"/>
    <lineage>
        <taxon>Eukaryota</taxon>
        <taxon>Sar</taxon>
        <taxon>Alveolata</taxon>
        <taxon>Ciliophora</taxon>
        <taxon>Intramacronucleata</taxon>
        <taxon>Oligohymenophorea</taxon>
        <taxon>Hymenostomatida</taxon>
        <taxon>Ophryoglenina</taxon>
        <taxon>Ichthyophthirius</taxon>
    </lineage>
</organism>
<accession>G0R091</accession>
<proteinExistence type="predicted"/>
<evidence type="ECO:0000313" key="2">
    <source>
        <dbReference type="EMBL" id="EGR29099.1"/>
    </source>
</evidence>
<dbReference type="RefSeq" id="XP_004030335.1">
    <property type="nucleotide sequence ID" value="XM_004030287.1"/>
</dbReference>
<sequence>MSIQPNKIISMREKNGVFFHCQFFIFFKLLFNEIFKKLLGEFRDEKENHKFNCFFLFGKKIDVLPQCIYYFFDFFFFMQIQFQFFGRFFILNHFQELHKIFYTQNLDFFLFFIFHFLEYKFNVFFGIKIFFFQLFFFYQVYHYF</sequence>
<keyword evidence="1" id="KW-0472">Membrane</keyword>
<dbReference type="Proteomes" id="UP000008983">
    <property type="component" value="Unassembled WGS sequence"/>
</dbReference>
<keyword evidence="3" id="KW-1185">Reference proteome</keyword>
<dbReference type="GeneID" id="14905209"/>
<keyword evidence="1" id="KW-1133">Transmembrane helix</keyword>
<feature type="transmembrane region" description="Helical" evidence="1">
    <location>
        <begin position="100"/>
        <end position="117"/>
    </location>
</feature>
<dbReference type="EMBL" id="GL984183">
    <property type="protein sequence ID" value="EGR29099.1"/>
    <property type="molecule type" value="Genomic_DNA"/>
</dbReference>
<evidence type="ECO:0008006" key="4">
    <source>
        <dbReference type="Google" id="ProtNLM"/>
    </source>
</evidence>
<feature type="transmembrane region" description="Helical" evidence="1">
    <location>
        <begin position="123"/>
        <end position="141"/>
    </location>
</feature>
<reference evidence="2 3" key="1">
    <citation type="submission" date="2011-07" db="EMBL/GenBank/DDBJ databases">
        <authorList>
            <person name="Coyne R."/>
            <person name="Brami D."/>
            <person name="Johnson J."/>
            <person name="Hostetler J."/>
            <person name="Hannick L."/>
            <person name="Clark T."/>
            <person name="Cassidy-Hanley D."/>
            <person name="Inman J."/>
        </authorList>
    </citation>
    <scope>NUCLEOTIDE SEQUENCE [LARGE SCALE GENOMIC DNA]</scope>
    <source>
        <strain evidence="2 3">G5</strain>
    </source>
</reference>
<evidence type="ECO:0000256" key="1">
    <source>
        <dbReference type="SAM" id="Phobius"/>
    </source>
</evidence>
<dbReference type="AlphaFoldDB" id="G0R091"/>
<gene>
    <name evidence="2" type="ORF">IMG5_162730</name>
</gene>
<name>G0R091_ICHMU</name>
<dbReference type="InParanoid" id="G0R091"/>
<keyword evidence="1" id="KW-0812">Transmembrane</keyword>
<protein>
    <recommendedName>
        <fullName evidence="4">Transmembrane protein</fullName>
    </recommendedName>
</protein>